<evidence type="ECO:0000256" key="12">
    <source>
        <dbReference type="ARBA" id="ARBA00049596"/>
    </source>
</evidence>
<feature type="active site" evidence="13">
    <location>
        <position position="118"/>
    </location>
</feature>
<dbReference type="CDD" id="cd00593">
    <property type="entry name" value="RIBOc"/>
    <property type="match status" value="1"/>
</dbReference>
<dbReference type="EMBL" id="CP102734">
    <property type="protein sequence ID" value="UVD81981.1"/>
    <property type="molecule type" value="Genomic_DNA"/>
</dbReference>
<evidence type="ECO:0000313" key="16">
    <source>
        <dbReference type="EMBL" id="UVD81981.1"/>
    </source>
</evidence>
<dbReference type="Pfam" id="PF14622">
    <property type="entry name" value="Ribonucleas_3_3"/>
    <property type="match status" value="1"/>
</dbReference>
<dbReference type="Gene3D" id="1.10.1520.10">
    <property type="entry name" value="Ribonuclease III domain"/>
    <property type="match status" value="1"/>
</dbReference>
<evidence type="ECO:0000256" key="13">
    <source>
        <dbReference type="HAMAP-Rule" id="MF_00104"/>
    </source>
</evidence>
<dbReference type="RefSeq" id="WP_258211155.1">
    <property type="nucleotide sequence ID" value="NZ_CP102734.1"/>
</dbReference>
<evidence type="ECO:0000256" key="11">
    <source>
        <dbReference type="ARBA" id="ARBA00022884"/>
    </source>
</evidence>
<dbReference type="InterPro" id="IPR011907">
    <property type="entry name" value="RNase_III"/>
</dbReference>
<protein>
    <recommendedName>
        <fullName evidence="13">Ribonuclease 3</fullName>
        <ecNumber evidence="13">3.1.26.3</ecNumber>
    </recommendedName>
    <alternativeName>
        <fullName evidence="13">Ribonuclease III</fullName>
        <shortName evidence="13">RNase III</shortName>
    </alternativeName>
</protein>
<comment type="cofactor">
    <cofactor evidence="13">
        <name>Mg(2+)</name>
        <dbReference type="ChEBI" id="CHEBI:18420"/>
    </cofactor>
</comment>
<feature type="binding site" evidence="13">
    <location>
        <position position="115"/>
    </location>
    <ligand>
        <name>Mg(2+)</name>
        <dbReference type="ChEBI" id="CHEBI:18420"/>
    </ligand>
</feature>
<keyword evidence="5 13" id="KW-0819">tRNA processing</keyword>
<evidence type="ECO:0000256" key="6">
    <source>
        <dbReference type="ARBA" id="ARBA00022722"/>
    </source>
</evidence>
<keyword evidence="10 13" id="KW-0460">Magnesium</keyword>
<sequence length="226" mass="26169">MNKMEKLFQKIAIQPNDLKIFQKAFTHKSFSNSYPKSPNYNMLEFLGDSILQFKTSNFIYHNFFEIEEGEATLLRAKNVNTKALSELATALELTKYVRIAKNSEPILQNPKIQADLFESLVAAIYLDQGDEKLEQFLERFFYPQIKKSFSQKHINLKDPKTTFQEYVQHFSKKSVQYIVTKSDEDGQYHAILKHENQNFGRGIGKSKKEAETNAALEALTNLKIVK</sequence>
<name>A0ABY5R8Z4_9MOLU</name>
<organism evidence="16 17">
    <name type="scientific">Mycoplasma iguanae</name>
    <dbReference type="NCBI Taxonomy" id="292461"/>
    <lineage>
        <taxon>Bacteria</taxon>
        <taxon>Bacillati</taxon>
        <taxon>Mycoplasmatota</taxon>
        <taxon>Mollicutes</taxon>
        <taxon>Mycoplasmataceae</taxon>
        <taxon>Mycoplasma</taxon>
    </lineage>
</organism>
<keyword evidence="17" id="KW-1185">Reference proteome</keyword>
<dbReference type="InterPro" id="IPR014720">
    <property type="entry name" value="dsRBD_dom"/>
</dbReference>
<comment type="subcellular location">
    <subcellularLocation>
        <location evidence="13">Cytoplasm</location>
    </subcellularLocation>
</comment>
<evidence type="ECO:0000256" key="3">
    <source>
        <dbReference type="ARBA" id="ARBA00022552"/>
    </source>
</evidence>
<dbReference type="InterPro" id="IPR000999">
    <property type="entry name" value="RNase_III_dom"/>
</dbReference>
<evidence type="ECO:0000256" key="1">
    <source>
        <dbReference type="ARBA" id="ARBA00000109"/>
    </source>
</evidence>
<dbReference type="PANTHER" id="PTHR14950">
    <property type="entry name" value="DICER-RELATED"/>
    <property type="match status" value="1"/>
</dbReference>
<feature type="domain" description="DRBM" evidence="14">
    <location>
        <begin position="158"/>
        <end position="224"/>
    </location>
</feature>
<dbReference type="SMART" id="SM00358">
    <property type="entry name" value="DSRM"/>
    <property type="match status" value="1"/>
</dbReference>
<keyword evidence="8 13" id="KW-0255">Endonuclease</keyword>
<keyword evidence="13" id="KW-0963">Cytoplasm</keyword>
<feature type="domain" description="RNase III" evidence="15">
    <location>
        <begin position="4"/>
        <end position="129"/>
    </location>
</feature>
<dbReference type="InterPro" id="IPR036389">
    <property type="entry name" value="RNase_III_sf"/>
</dbReference>
<evidence type="ECO:0000256" key="10">
    <source>
        <dbReference type="ARBA" id="ARBA00022842"/>
    </source>
</evidence>
<keyword evidence="6 13" id="KW-0540">Nuclease</keyword>
<evidence type="ECO:0000256" key="7">
    <source>
        <dbReference type="ARBA" id="ARBA00022723"/>
    </source>
</evidence>
<evidence type="ECO:0000256" key="8">
    <source>
        <dbReference type="ARBA" id="ARBA00022759"/>
    </source>
</evidence>
<dbReference type="SMART" id="SM00535">
    <property type="entry name" value="RIBOc"/>
    <property type="match status" value="1"/>
</dbReference>
<proteinExistence type="inferred from homology"/>
<evidence type="ECO:0000313" key="17">
    <source>
        <dbReference type="Proteomes" id="UP001059252"/>
    </source>
</evidence>
<dbReference type="PROSITE" id="PS50142">
    <property type="entry name" value="RNASE_3_2"/>
    <property type="match status" value="1"/>
</dbReference>
<dbReference type="PANTHER" id="PTHR14950:SF37">
    <property type="entry name" value="ENDORIBONUCLEASE DICER"/>
    <property type="match status" value="1"/>
</dbReference>
<dbReference type="SUPFAM" id="SSF54768">
    <property type="entry name" value="dsRNA-binding domain-like"/>
    <property type="match status" value="1"/>
</dbReference>
<evidence type="ECO:0000256" key="9">
    <source>
        <dbReference type="ARBA" id="ARBA00022801"/>
    </source>
</evidence>
<feature type="binding site" evidence="13">
    <location>
        <position position="118"/>
    </location>
    <ligand>
        <name>Mg(2+)</name>
        <dbReference type="ChEBI" id="CHEBI:18420"/>
    </ligand>
</feature>
<feature type="binding site" evidence="13">
    <location>
        <position position="44"/>
    </location>
    <ligand>
        <name>Mg(2+)</name>
        <dbReference type="ChEBI" id="CHEBI:18420"/>
    </ligand>
</feature>
<dbReference type="HAMAP" id="MF_00104">
    <property type="entry name" value="RNase_III"/>
    <property type="match status" value="1"/>
</dbReference>
<dbReference type="Proteomes" id="UP001059252">
    <property type="component" value="Chromosome"/>
</dbReference>
<evidence type="ECO:0000256" key="5">
    <source>
        <dbReference type="ARBA" id="ARBA00022694"/>
    </source>
</evidence>
<reference evidence="16" key="1">
    <citation type="submission" date="2022-08" db="EMBL/GenBank/DDBJ databases">
        <title>Complete genome of Mycoplasma iguanae type strain 2327.</title>
        <authorList>
            <person name="Spergser J."/>
        </authorList>
    </citation>
    <scope>NUCLEOTIDE SEQUENCE</scope>
    <source>
        <strain evidence="16">2327</strain>
    </source>
</reference>
<evidence type="ECO:0000256" key="4">
    <source>
        <dbReference type="ARBA" id="ARBA00022664"/>
    </source>
</evidence>
<keyword evidence="4 13" id="KW-0507">mRNA processing</keyword>
<keyword evidence="11 13" id="KW-0694">RNA-binding</keyword>
<dbReference type="Pfam" id="PF00035">
    <property type="entry name" value="dsrm"/>
    <property type="match status" value="1"/>
</dbReference>
<dbReference type="EC" id="3.1.26.3" evidence="13"/>
<keyword evidence="13" id="KW-0699">rRNA-binding</keyword>
<evidence type="ECO:0000259" key="15">
    <source>
        <dbReference type="PROSITE" id="PS50142"/>
    </source>
</evidence>
<comment type="similarity">
    <text evidence="2">Belongs to the ribonuclease III family.</text>
</comment>
<keyword evidence="9 13" id="KW-0378">Hydrolase</keyword>
<dbReference type="Gene3D" id="3.30.160.20">
    <property type="match status" value="1"/>
</dbReference>
<evidence type="ECO:0000259" key="14">
    <source>
        <dbReference type="PROSITE" id="PS50137"/>
    </source>
</evidence>
<dbReference type="NCBIfam" id="TIGR02191">
    <property type="entry name" value="RNaseIII"/>
    <property type="match status" value="1"/>
</dbReference>
<evidence type="ECO:0000256" key="2">
    <source>
        <dbReference type="ARBA" id="ARBA00010183"/>
    </source>
</evidence>
<dbReference type="CDD" id="cd10845">
    <property type="entry name" value="DSRM_RNAse_III_family"/>
    <property type="match status" value="1"/>
</dbReference>
<feature type="active site" evidence="13">
    <location>
        <position position="48"/>
    </location>
</feature>
<dbReference type="PROSITE" id="PS50137">
    <property type="entry name" value="DS_RBD"/>
    <property type="match status" value="1"/>
</dbReference>
<dbReference type="GO" id="GO:0004525">
    <property type="term" value="F:ribonuclease III activity"/>
    <property type="evidence" value="ECO:0007669"/>
    <property type="project" value="UniProtKB-EC"/>
</dbReference>
<comment type="subunit">
    <text evidence="13">Homodimer.</text>
</comment>
<comment type="catalytic activity">
    <reaction evidence="1 13">
        <text>Endonucleolytic cleavage to 5'-phosphomonoester.</text>
        <dbReference type="EC" id="3.1.26.3"/>
    </reaction>
</comment>
<accession>A0ABY5R8Z4</accession>
<keyword evidence="7 13" id="KW-0479">Metal-binding</keyword>
<keyword evidence="3 13" id="KW-0698">rRNA processing</keyword>
<dbReference type="SUPFAM" id="SSF69065">
    <property type="entry name" value="RNase III domain-like"/>
    <property type="match status" value="1"/>
</dbReference>
<gene>
    <name evidence="13 16" type="primary">rnc</name>
    <name evidence="16" type="ORF">NV226_01590</name>
</gene>
<comment type="function">
    <text evidence="12 13">Digests double-stranded RNA. Involved in the processing of primary rRNA transcript to yield the immediate precursors to the large and small rRNAs (23S and 16S). Processes some mRNAs, and tRNAs when they are encoded in the rRNA operon. Processes pre-crRNA and tracrRNA of type II CRISPR loci if present in the organism.</text>
</comment>